<gene>
    <name evidence="2" type="ORF">BCR25_04700</name>
</gene>
<dbReference type="Proteomes" id="UP000095094">
    <property type="component" value="Unassembled WGS sequence"/>
</dbReference>
<evidence type="ECO:0000313" key="2">
    <source>
        <dbReference type="EMBL" id="OEG16901.1"/>
    </source>
</evidence>
<evidence type="ECO:0000256" key="1">
    <source>
        <dbReference type="SAM" id="SignalP"/>
    </source>
</evidence>
<dbReference type="RefSeq" id="WP_069663295.1">
    <property type="nucleotide sequence ID" value="NZ_JBHUJJ010000001.1"/>
</dbReference>
<dbReference type="EMBL" id="MIJY01000012">
    <property type="protein sequence ID" value="OEG16901.1"/>
    <property type="molecule type" value="Genomic_DNA"/>
</dbReference>
<organism evidence="2 3">
    <name type="scientific">Enterococcus termitis</name>
    <dbReference type="NCBI Taxonomy" id="332950"/>
    <lineage>
        <taxon>Bacteria</taxon>
        <taxon>Bacillati</taxon>
        <taxon>Bacillota</taxon>
        <taxon>Bacilli</taxon>
        <taxon>Lactobacillales</taxon>
        <taxon>Enterococcaceae</taxon>
        <taxon>Enterococcus</taxon>
    </lineage>
</organism>
<feature type="chain" id="PRO_5009177850" evidence="1">
    <location>
        <begin position="29"/>
        <end position="215"/>
    </location>
</feature>
<sequence>MSNLLKKVTLFSVVGCMGLILSAHTSEAASYESMKKNVEEGTGLIYNPEIDGIMTQEGSLEVIEALEGEIQDLNIEEPTQEIYDEVFSSIKNVEVIETTEKTLPPFMPFAAGAPRDNQTAWIPYNSKEFSGSGWRYSGAQFKFRDYNANPKFGIRATKDSFYFYTVIPGNNSFLRRHEVGANLDWVYFPSKSGSAKLQGYFATYNPVKGSRYYIY</sequence>
<feature type="signal peptide" evidence="1">
    <location>
        <begin position="1"/>
        <end position="28"/>
    </location>
</feature>
<dbReference type="AlphaFoldDB" id="A0A1E5GW32"/>
<name>A0A1E5GW32_9ENTE</name>
<dbReference type="OrthoDB" id="2186567at2"/>
<evidence type="ECO:0000313" key="3">
    <source>
        <dbReference type="Proteomes" id="UP000095094"/>
    </source>
</evidence>
<comment type="caution">
    <text evidence="2">The sequence shown here is derived from an EMBL/GenBank/DDBJ whole genome shotgun (WGS) entry which is preliminary data.</text>
</comment>
<keyword evidence="3" id="KW-1185">Reference proteome</keyword>
<proteinExistence type="predicted"/>
<reference evidence="3" key="1">
    <citation type="submission" date="2016-09" db="EMBL/GenBank/DDBJ databases">
        <authorList>
            <person name="Gulvik C.A."/>
        </authorList>
    </citation>
    <scope>NUCLEOTIDE SEQUENCE [LARGE SCALE GENOMIC DNA]</scope>
    <source>
        <strain evidence="3">LMG 8895</strain>
    </source>
</reference>
<dbReference type="PATRIC" id="fig|332950.4.peg.1742"/>
<keyword evidence="1" id="KW-0732">Signal</keyword>
<protein>
    <submittedName>
        <fullName evidence="2">Uncharacterized protein</fullName>
    </submittedName>
</protein>
<accession>A0A1E5GW32</accession>